<gene>
    <name evidence="2" type="primary">tas</name>
</gene>
<sequence>MASSSWTPSPSPRGQRRITRKELWEVDLSRGDEFFPSSSDCKDTQLRLMLLSVYSLRQTKNLLTHFEIESRTLDNEYGYLIYTCNYCAKRQIDCNRWHYNHDFKLFEAERNDKGDQRSVSQCWRHLRYRCPNLPLDVRSSLQLTKWDDLLCKRIASYQMQGSGGKRRATERTISPGHQPIPNQQPEPQSSLSTDSTLLQDPGEGQSSRDHLDEEPGTGLPNMDWTVEWDGEISDSALQEFDFDLSLFGQ</sequence>
<protein>
    <submittedName>
        <fullName evidence="2">Tas</fullName>
    </submittedName>
</protein>
<evidence type="ECO:0000256" key="1">
    <source>
        <dbReference type="SAM" id="MobiDB-lite"/>
    </source>
</evidence>
<feature type="compositionally biased region" description="Low complexity" evidence="1">
    <location>
        <begin position="187"/>
        <end position="201"/>
    </location>
</feature>
<dbReference type="KEGG" id="vg:1457832"/>
<proteinExistence type="predicted"/>
<dbReference type="RefSeq" id="NP_054718.1">
    <property type="nucleotide sequence ID" value="NC_002201.1"/>
</dbReference>
<feature type="region of interest" description="Disordered" evidence="1">
    <location>
        <begin position="161"/>
        <end position="224"/>
    </location>
</feature>
<dbReference type="EMBL" id="LC381046">
    <property type="protein sequence ID" value="BBD82011.1"/>
    <property type="molecule type" value="Genomic_DNA"/>
</dbReference>
<name>A0A510DPE5_9RETR</name>
<reference evidence="2" key="1">
    <citation type="journal article" date="2019" name="Viruses">
        <title>Isolation of an Equine Foamy Virus and Sero-Epidemiology of the Viral Infection in Horses in Japan.</title>
        <authorList>
            <person name="Kirisawa R."/>
            <person name="Toishi Y."/>
            <person name="Hashimoto H."/>
            <person name="Tsunoda N."/>
        </authorList>
    </citation>
    <scope>NUCLEOTIDE SEQUENCE</scope>
    <source>
        <strain evidence="2">LM</strain>
    </source>
</reference>
<dbReference type="GeneID" id="1457832"/>
<organism evidence="2">
    <name type="scientific">Equine foamy virus</name>
    <dbReference type="NCBI Taxonomy" id="109270"/>
    <lineage>
        <taxon>Viruses</taxon>
        <taxon>Riboviria</taxon>
        <taxon>Pararnavirae</taxon>
        <taxon>Artverviricota</taxon>
        <taxon>Revtraviricetes</taxon>
        <taxon>Ortervirales</taxon>
        <taxon>Retroviridae</taxon>
        <taxon>Spumaretrovirinae</taxon>
        <taxon>Equispumavirus</taxon>
        <taxon>Equispumavirus equcab</taxon>
    </lineage>
</organism>
<evidence type="ECO:0000313" key="2">
    <source>
        <dbReference type="EMBL" id="BBD82011.1"/>
    </source>
</evidence>
<accession>A0A510DPE5</accession>